<dbReference type="InterPro" id="IPR052943">
    <property type="entry name" value="TMTC_O-mannosyl-trnsfr"/>
</dbReference>
<dbReference type="KEGG" id="ptp:RCA23_c10910"/>
<dbReference type="PANTHER" id="PTHR44809">
    <property type="match status" value="1"/>
</dbReference>
<dbReference type="SUPFAM" id="SSF48452">
    <property type="entry name" value="TPR-like"/>
    <property type="match status" value="2"/>
</dbReference>
<evidence type="ECO:0008006" key="5">
    <source>
        <dbReference type="Google" id="ProtNLM"/>
    </source>
</evidence>
<dbReference type="PROSITE" id="PS50005">
    <property type="entry name" value="TPR"/>
    <property type="match status" value="6"/>
</dbReference>
<keyword evidence="4" id="KW-1185">Reference proteome</keyword>
<dbReference type="EMBL" id="CP003984">
    <property type="protein sequence ID" value="AII86641.1"/>
    <property type="molecule type" value="Genomic_DNA"/>
</dbReference>
<feature type="repeat" description="TPR" evidence="1">
    <location>
        <begin position="375"/>
        <end position="408"/>
    </location>
</feature>
<dbReference type="Gene3D" id="1.25.40.10">
    <property type="entry name" value="Tetratricopeptide repeat domain"/>
    <property type="match status" value="4"/>
</dbReference>
<dbReference type="InterPro" id="IPR011990">
    <property type="entry name" value="TPR-like_helical_dom_sf"/>
</dbReference>
<organism evidence="3 4">
    <name type="scientific">Planktomarina temperata RCA23</name>
    <dbReference type="NCBI Taxonomy" id="666509"/>
    <lineage>
        <taxon>Bacteria</taxon>
        <taxon>Pseudomonadati</taxon>
        <taxon>Pseudomonadota</taxon>
        <taxon>Alphaproteobacteria</taxon>
        <taxon>Rhodobacterales</taxon>
        <taxon>Paracoccaceae</taxon>
        <taxon>Planktomarina</taxon>
    </lineage>
</organism>
<evidence type="ECO:0000313" key="4">
    <source>
        <dbReference type="Proteomes" id="UP000028680"/>
    </source>
</evidence>
<sequence length="664" mass="74297">MAELTIDQALQKGVEAHRAGQVQEADRLYTAILKAQPKHPDANHNMGVLAVGVGKVEQALPFFKTALEANPATAQFWLSYIDTSIKLDKLADAKAVFDQAKSKGVKGDGFDQLEKRLNEAGQGPLEANQIPAEPQPKQPNILNTLKLDQALKLAKTKAKEGSPENAELIYHDILAKFPKNKRARDGLKGLAGRPVGKASKVQDPRQDQLQSLVNLYSQGQLQQALKQAETLVQQFPQSAILLNIQGAVLKGLGQLDQSIEAYKEAVTIKPDYSEAYNNMGITLQDRGKLEEAIEAYNKALAIKPDHAEAYNNMGNALKEQGKLEEAMEAYNKALAIKPDYADAYFNMGNALKEQGKLEEAIEAYNKALAIRPDYADAYNNMGNALKEQGKLEEAIEAYNKALAIKPDHAEVFWNLSGLAESISDSKNWVEKCLSADPKHRKAKITLTALQYYEGDESGFDALMRSSLKNHPYMRSLAWVFELPVLPELYFHRWALFDRMVEQSQQDRPFYEYGVWRGEAFQYLINTFKKGYGFDTFEGIPEDWHDKKAGTYSSDGNIPQIAGGEFIVGKFEDTLTGFFSQPRPMASIINFDADLYSSTICALNFSKPVIDKHTILIFDEFIVNENWEQDEYKALNEFCLNNNCTYEVLAISFFTKQVAVRLIGI</sequence>
<feature type="repeat" description="TPR" evidence="1">
    <location>
        <begin position="341"/>
        <end position="374"/>
    </location>
</feature>
<dbReference type="PROSITE" id="PS50293">
    <property type="entry name" value="TPR_REGION"/>
    <property type="match status" value="4"/>
</dbReference>
<keyword evidence="1" id="KW-0802">TPR repeat</keyword>
<name>A0AAN0RIA4_9RHOB</name>
<dbReference type="Gene3D" id="3.40.50.150">
    <property type="entry name" value="Vaccinia Virus protein VP39"/>
    <property type="match status" value="1"/>
</dbReference>
<dbReference type="Pfam" id="PF13414">
    <property type="entry name" value="TPR_11"/>
    <property type="match status" value="1"/>
</dbReference>
<gene>
    <name evidence="3" type="ORF">RCA23_c10910</name>
</gene>
<feature type="repeat" description="TPR" evidence="1">
    <location>
        <begin position="307"/>
        <end position="340"/>
    </location>
</feature>
<dbReference type="SMART" id="SM00028">
    <property type="entry name" value="TPR"/>
    <property type="match status" value="8"/>
</dbReference>
<dbReference type="AlphaFoldDB" id="A0AAN0RIA4"/>
<accession>A0AAN0RIA4</accession>
<feature type="repeat" description="TPR" evidence="1">
    <location>
        <begin position="239"/>
        <end position="272"/>
    </location>
</feature>
<feature type="region of interest" description="Disordered" evidence="2">
    <location>
        <begin position="186"/>
        <end position="205"/>
    </location>
</feature>
<evidence type="ECO:0000256" key="2">
    <source>
        <dbReference type="SAM" id="MobiDB-lite"/>
    </source>
</evidence>
<dbReference type="InterPro" id="IPR029063">
    <property type="entry name" value="SAM-dependent_MTases_sf"/>
</dbReference>
<dbReference type="Proteomes" id="UP000028680">
    <property type="component" value="Chromosome"/>
</dbReference>
<dbReference type="PANTHER" id="PTHR44809:SF1">
    <property type="entry name" value="PROTEIN O-MANNOSYL-TRANSFERASE TMTC1"/>
    <property type="match status" value="1"/>
</dbReference>
<feature type="repeat" description="TPR" evidence="1">
    <location>
        <begin position="40"/>
        <end position="73"/>
    </location>
</feature>
<dbReference type="Pfam" id="PF13432">
    <property type="entry name" value="TPR_16"/>
    <property type="match status" value="2"/>
</dbReference>
<protein>
    <recommendedName>
        <fullName evidence="5">Tetratricopeptide repeat protein</fullName>
    </recommendedName>
</protein>
<evidence type="ECO:0000313" key="3">
    <source>
        <dbReference type="EMBL" id="AII86641.1"/>
    </source>
</evidence>
<dbReference type="RefSeq" id="WP_052377055.1">
    <property type="nucleotide sequence ID" value="NZ_CP003984.1"/>
</dbReference>
<feature type="repeat" description="TPR" evidence="1">
    <location>
        <begin position="273"/>
        <end position="306"/>
    </location>
</feature>
<reference evidence="3 4" key="1">
    <citation type="journal article" date="2014" name="ISME J.">
        <title>Adaptation of an abundant Roseobacter RCA organism to pelagic systems revealed by genomic and transcriptomic analyses.</title>
        <authorList>
            <person name="Voget S."/>
            <person name="Wemheuer B."/>
            <person name="Brinkhoff T."/>
            <person name="Vollmers J."/>
            <person name="Dietrich S."/>
            <person name="Giebel H.A."/>
            <person name="Beardsley C."/>
            <person name="Sardemann C."/>
            <person name="Bakenhus I."/>
            <person name="Billerbeck S."/>
            <person name="Daniel R."/>
            <person name="Simon M."/>
        </authorList>
    </citation>
    <scope>NUCLEOTIDE SEQUENCE [LARGE SCALE GENOMIC DNA]</scope>
    <source>
        <strain evidence="3 4">RCA23</strain>
    </source>
</reference>
<proteinExistence type="predicted"/>
<evidence type="ECO:0000256" key="1">
    <source>
        <dbReference type="PROSITE-ProRule" id="PRU00339"/>
    </source>
</evidence>
<dbReference type="Pfam" id="PF13424">
    <property type="entry name" value="TPR_12"/>
    <property type="match status" value="1"/>
</dbReference>
<dbReference type="InterPro" id="IPR019734">
    <property type="entry name" value="TPR_rpt"/>
</dbReference>